<keyword evidence="1" id="KW-1185">Reference proteome</keyword>
<sequence length="65" mass="7737">MAFLWENKLWVMMDIYLKYQQHFTYLPINTKMSGIHNLLNRGELITFLRGNGFACAFNPTCLIFF</sequence>
<dbReference type="AlphaFoldDB" id="A0A1I7XF62"/>
<proteinExistence type="predicted"/>
<dbReference type="Proteomes" id="UP000095283">
    <property type="component" value="Unplaced"/>
</dbReference>
<evidence type="ECO:0000313" key="2">
    <source>
        <dbReference type="WBParaSite" id="Hba_16371"/>
    </source>
</evidence>
<accession>A0A1I7XF62</accession>
<evidence type="ECO:0000313" key="1">
    <source>
        <dbReference type="Proteomes" id="UP000095283"/>
    </source>
</evidence>
<reference evidence="2" key="1">
    <citation type="submission" date="2016-11" db="UniProtKB">
        <authorList>
            <consortium name="WormBaseParasite"/>
        </authorList>
    </citation>
    <scope>IDENTIFICATION</scope>
</reference>
<protein>
    <submittedName>
        <fullName evidence="2">Ovule protein</fullName>
    </submittedName>
</protein>
<name>A0A1I7XF62_HETBA</name>
<dbReference type="WBParaSite" id="Hba_16371">
    <property type="protein sequence ID" value="Hba_16371"/>
    <property type="gene ID" value="Hba_16371"/>
</dbReference>
<organism evidence="1 2">
    <name type="scientific">Heterorhabditis bacteriophora</name>
    <name type="common">Entomopathogenic nematode worm</name>
    <dbReference type="NCBI Taxonomy" id="37862"/>
    <lineage>
        <taxon>Eukaryota</taxon>
        <taxon>Metazoa</taxon>
        <taxon>Ecdysozoa</taxon>
        <taxon>Nematoda</taxon>
        <taxon>Chromadorea</taxon>
        <taxon>Rhabditida</taxon>
        <taxon>Rhabditina</taxon>
        <taxon>Rhabditomorpha</taxon>
        <taxon>Strongyloidea</taxon>
        <taxon>Heterorhabditidae</taxon>
        <taxon>Heterorhabditis</taxon>
    </lineage>
</organism>